<keyword evidence="1" id="KW-0560">Oxidoreductase</keyword>
<evidence type="ECO:0000256" key="1">
    <source>
        <dbReference type="ARBA" id="ARBA00023002"/>
    </source>
</evidence>
<dbReference type="Gene3D" id="2.30.110.10">
    <property type="entry name" value="Electron Transport, Fmn-binding Protein, Chain A"/>
    <property type="match status" value="1"/>
</dbReference>
<dbReference type="SUPFAM" id="SSF50475">
    <property type="entry name" value="FMN-binding split barrel"/>
    <property type="match status" value="1"/>
</dbReference>
<keyword evidence="5" id="KW-1185">Reference proteome</keyword>
<dbReference type="InterPro" id="IPR012349">
    <property type="entry name" value="Split_barrel_FMN-bd"/>
</dbReference>
<dbReference type="OrthoDB" id="9792858at2"/>
<feature type="domain" description="Flavin reductase like" evidence="3">
    <location>
        <begin position="1"/>
        <end position="87"/>
    </location>
</feature>
<reference evidence="4 5" key="1">
    <citation type="submission" date="2018-04" db="EMBL/GenBank/DDBJ databases">
        <title>Novel actinobacteria from marine sediment.</title>
        <authorList>
            <person name="Ng Z.Y."/>
            <person name="Tan G.Y.A."/>
        </authorList>
    </citation>
    <scope>NUCLEOTIDE SEQUENCE [LARGE SCALE GENOMIC DNA]</scope>
    <source>
        <strain evidence="4 5">TPS81</strain>
    </source>
</reference>
<protein>
    <recommendedName>
        <fullName evidence="3">Flavin reductase like domain-containing protein</fullName>
    </recommendedName>
</protein>
<feature type="region of interest" description="Disordered" evidence="2">
    <location>
        <begin position="91"/>
        <end position="113"/>
    </location>
</feature>
<dbReference type="EMBL" id="QEIN01000190">
    <property type="protein sequence ID" value="RCV53441.1"/>
    <property type="molecule type" value="Genomic_DNA"/>
</dbReference>
<comment type="caution">
    <text evidence="4">The sequence shown here is derived from an EMBL/GenBank/DDBJ whole genome shotgun (WGS) entry which is preliminary data.</text>
</comment>
<sequence>VLHAGQRHLAERFAAPGQGRTRGRFAAVATSPGRSGAPLLDDALSRFDCALHHRLPGGDHTILLGRVLETAHAPGAPLIYHRGRLHGTAPCAFAVKPPPEPDRRRSEPPHERP</sequence>
<dbReference type="AlphaFoldDB" id="A0A368T0Z8"/>
<dbReference type="Pfam" id="PF01613">
    <property type="entry name" value="Flavin_Reduct"/>
    <property type="match status" value="1"/>
</dbReference>
<evidence type="ECO:0000256" key="2">
    <source>
        <dbReference type="SAM" id="MobiDB-lite"/>
    </source>
</evidence>
<evidence type="ECO:0000259" key="3">
    <source>
        <dbReference type="Pfam" id="PF01613"/>
    </source>
</evidence>
<dbReference type="PANTHER" id="PTHR30466">
    <property type="entry name" value="FLAVIN REDUCTASE"/>
    <property type="match status" value="1"/>
</dbReference>
<evidence type="ECO:0000313" key="5">
    <source>
        <dbReference type="Proteomes" id="UP000253318"/>
    </source>
</evidence>
<dbReference type="GO" id="GO:0010181">
    <property type="term" value="F:FMN binding"/>
    <property type="evidence" value="ECO:0007669"/>
    <property type="project" value="InterPro"/>
</dbReference>
<organism evidence="4 5">
    <name type="scientific">Marinitenerispora sediminis</name>
    <dbReference type="NCBI Taxonomy" id="1931232"/>
    <lineage>
        <taxon>Bacteria</taxon>
        <taxon>Bacillati</taxon>
        <taxon>Actinomycetota</taxon>
        <taxon>Actinomycetes</taxon>
        <taxon>Streptosporangiales</taxon>
        <taxon>Nocardiopsidaceae</taxon>
        <taxon>Marinitenerispora</taxon>
    </lineage>
</organism>
<proteinExistence type="predicted"/>
<dbReference type="RefSeq" id="WP_147280505.1">
    <property type="nucleotide sequence ID" value="NZ_QEIN01000190.1"/>
</dbReference>
<dbReference type="GO" id="GO:0042602">
    <property type="term" value="F:riboflavin reductase (NADPH) activity"/>
    <property type="evidence" value="ECO:0007669"/>
    <property type="project" value="TreeGrafter"/>
</dbReference>
<dbReference type="InterPro" id="IPR002563">
    <property type="entry name" value="Flavin_Rdtase-like_dom"/>
</dbReference>
<dbReference type="InterPro" id="IPR050268">
    <property type="entry name" value="NADH-dep_flavin_reductase"/>
</dbReference>
<accession>A0A368T0Z8</accession>
<feature type="non-terminal residue" evidence="4">
    <location>
        <position position="1"/>
    </location>
</feature>
<gene>
    <name evidence="4" type="ORF">DEF24_20535</name>
</gene>
<feature type="compositionally biased region" description="Basic and acidic residues" evidence="2">
    <location>
        <begin position="99"/>
        <end position="113"/>
    </location>
</feature>
<name>A0A368T0Z8_9ACTN</name>
<dbReference type="Proteomes" id="UP000253318">
    <property type="component" value="Unassembled WGS sequence"/>
</dbReference>
<dbReference type="PANTHER" id="PTHR30466:SF1">
    <property type="entry name" value="FMN REDUCTASE (NADH) RUTF"/>
    <property type="match status" value="1"/>
</dbReference>
<evidence type="ECO:0000313" key="4">
    <source>
        <dbReference type="EMBL" id="RCV53441.1"/>
    </source>
</evidence>